<proteinExistence type="predicted"/>
<keyword evidence="2" id="KW-1185">Reference proteome</keyword>
<protein>
    <submittedName>
        <fullName evidence="1">Uncharacterized protein</fullName>
    </submittedName>
</protein>
<dbReference type="EMBL" id="AWUE01009986">
    <property type="protein sequence ID" value="OMP12012.1"/>
    <property type="molecule type" value="Genomic_DNA"/>
</dbReference>
<sequence>MRERRSSTGFVVNGRKRGDVMDLIRKTWKRERFGLGGGERSRERRFRVCKVEWKEKKRKRRWVFRVREVKRRKKKEERGDCSGMGSGRIRRRVVQVRVNREGEKMVVEDWIWFAGSGSGGG</sequence>
<gene>
    <name evidence="1" type="ORF">COLO4_03526</name>
</gene>
<reference evidence="2" key="1">
    <citation type="submission" date="2013-09" db="EMBL/GenBank/DDBJ databases">
        <title>Corchorus olitorius genome sequencing.</title>
        <authorList>
            <person name="Alam M."/>
            <person name="Haque M.S."/>
            <person name="Islam M.S."/>
            <person name="Emdad E.M."/>
            <person name="Islam M.M."/>
            <person name="Ahmed B."/>
            <person name="Halim A."/>
            <person name="Hossen Q.M.M."/>
            <person name="Hossain M.Z."/>
            <person name="Ahmed R."/>
            <person name="Khan M.M."/>
            <person name="Islam R."/>
            <person name="Rashid M.M."/>
            <person name="Khan S.A."/>
            <person name="Rahman M.S."/>
            <person name="Alam M."/>
            <person name="Yahiya A.S."/>
            <person name="Khan M.S."/>
            <person name="Azam M.S."/>
            <person name="Haque T."/>
            <person name="Lashkar M.Z.H."/>
            <person name="Akhand A.I."/>
            <person name="Morshed G."/>
            <person name="Roy S."/>
            <person name="Uddin K.S."/>
            <person name="Rabeya T."/>
            <person name="Hossain A.S."/>
            <person name="Chowdhury A."/>
            <person name="Snigdha A.R."/>
            <person name="Mortoza M.S."/>
            <person name="Matin S.A."/>
            <person name="Hoque S.M.E."/>
            <person name="Islam M.K."/>
            <person name="Roy D.K."/>
            <person name="Haider R."/>
            <person name="Moosa M.M."/>
            <person name="Elias S.M."/>
            <person name="Hasan A.M."/>
            <person name="Jahan S."/>
            <person name="Shafiuddin M."/>
            <person name="Mahmood N."/>
            <person name="Shommy N.S."/>
        </authorList>
    </citation>
    <scope>NUCLEOTIDE SEQUENCE [LARGE SCALE GENOMIC DNA]</scope>
    <source>
        <strain evidence="2">cv. O-4</strain>
    </source>
</reference>
<organism evidence="1 2">
    <name type="scientific">Corchorus olitorius</name>
    <dbReference type="NCBI Taxonomy" id="93759"/>
    <lineage>
        <taxon>Eukaryota</taxon>
        <taxon>Viridiplantae</taxon>
        <taxon>Streptophyta</taxon>
        <taxon>Embryophyta</taxon>
        <taxon>Tracheophyta</taxon>
        <taxon>Spermatophyta</taxon>
        <taxon>Magnoliopsida</taxon>
        <taxon>eudicotyledons</taxon>
        <taxon>Gunneridae</taxon>
        <taxon>Pentapetalae</taxon>
        <taxon>rosids</taxon>
        <taxon>malvids</taxon>
        <taxon>Malvales</taxon>
        <taxon>Malvaceae</taxon>
        <taxon>Grewioideae</taxon>
        <taxon>Apeibeae</taxon>
        <taxon>Corchorus</taxon>
    </lineage>
</organism>
<accession>A0A1R3KY63</accession>
<comment type="caution">
    <text evidence="1">The sequence shown here is derived from an EMBL/GenBank/DDBJ whole genome shotgun (WGS) entry which is preliminary data.</text>
</comment>
<dbReference type="AlphaFoldDB" id="A0A1R3KY63"/>
<name>A0A1R3KY63_9ROSI</name>
<evidence type="ECO:0000313" key="1">
    <source>
        <dbReference type="EMBL" id="OMP12012.1"/>
    </source>
</evidence>
<dbReference type="Proteomes" id="UP000187203">
    <property type="component" value="Unassembled WGS sequence"/>
</dbReference>
<evidence type="ECO:0000313" key="2">
    <source>
        <dbReference type="Proteomes" id="UP000187203"/>
    </source>
</evidence>